<evidence type="ECO:0000256" key="2">
    <source>
        <dbReference type="ARBA" id="ARBA00022801"/>
    </source>
</evidence>
<dbReference type="AlphaFoldDB" id="A0A125U094"/>
<evidence type="ECO:0000259" key="3">
    <source>
        <dbReference type="Pfam" id="PF02275"/>
    </source>
</evidence>
<dbReference type="OrthoDB" id="9794717at2"/>
<proteinExistence type="inferred from homology"/>
<dbReference type="InterPro" id="IPR029055">
    <property type="entry name" value="Ntn_hydrolases_N"/>
</dbReference>
<comment type="similarity">
    <text evidence="1">Belongs to the peptidase C59 family.</text>
</comment>
<accession>A0A125U094</accession>
<name>A0A125U094_9GAMM</name>
<sequence>MCTNFLLAVPTVPAVQGNPTQFISTRCMELTGGLATNLYLVPAQQTFPIVANQSKGWTGSYGFVGLGDPQSMAKTPCFVDGINEVGLSCAALWLPGTQYPSSASSNPLEFCDIAAWAMSQFATVTDVVAALADVNVIGPAVGVQGYLPLHFIATDATGASVVIEFVGGAMNVYPPDYANGATSDGVLTNAPPYDWQRVNLSSYVHLSVEGAGTSISNDSGPPVGSGLLGLPGDIMSASRFVKAATFRQGFGLLPDDGAGWLPTPATAGATGSTQTIVNVALQMVQMIQATPYGTALLSPTHPSLPQQPHPHLKTRAPSVGDWTMWQVARDHTNFVYYYSTAFNSIVQKVDLASVDFGGGSVAADALKSIQVMPASSAWYNDASSSFA</sequence>
<dbReference type="Proteomes" id="UP000023435">
    <property type="component" value="Unassembled WGS sequence"/>
</dbReference>
<organism evidence="4 5">
    <name type="scientific">Lysobacter capsici AZ78</name>
    <dbReference type="NCBI Taxonomy" id="1444315"/>
    <lineage>
        <taxon>Bacteria</taxon>
        <taxon>Pseudomonadati</taxon>
        <taxon>Pseudomonadota</taxon>
        <taxon>Gammaproteobacteria</taxon>
        <taxon>Lysobacterales</taxon>
        <taxon>Lysobacteraceae</taxon>
        <taxon>Lysobacter</taxon>
    </lineage>
</organism>
<dbReference type="GO" id="GO:0045302">
    <property type="term" value="F:choloylglycine hydrolase activity"/>
    <property type="evidence" value="ECO:0007669"/>
    <property type="project" value="UniProtKB-EC"/>
</dbReference>
<evidence type="ECO:0000256" key="1">
    <source>
        <dbReference type="ARBA" id="ARBA00006625"/>
    </source>
</evidence>
<protein>
    <submittedName>
        <fullName evidence="4">Choloylglycine hydrolase</fullName>
        <ecNumber evidence="4">3.5.1.24</ecNumber>
    </submittedName>
</protein>
<dbReference type="InterPro" id="IPR052193">
    <property type="entry name" value="Peptidase_C59"/>
</dbReference>
<dbReference type="PANTHER" id="PTHR35527:SF2">
    <property type="entry name" value="HYDROLASE"/>
    <property type="match status" value="1"/>
</dbReference>
<dbReference type="Pfam" id="PF02275">
    <property type="entry name" value="CBAH"/>
    <property type="match status" value="1"/>
</dbReference>
<dbReference type="Gene3D" id="3.60.60.10">
    <property type="entry name" value="Penicillin V Acylase, Chain A"/>
    <property type="match status" value="1"/>
</dbReference>
<feature type="domain" description="Choloylglycine hydrolase/NAAA C-terminal" evidence="3">
    <location>
        <begin position="21"/>
        <end position="247"/>
    </location>
</feature>
<evidence type="ECO:0000313" key="4">
    <source>
        <dbReference type="EMBL" id="KWS02508.1"/>
    </source>
</evidence>
<dbReference type="InterPro" id="IPR029132">
    <property type="entry name" value="CBAH/NAAA_C"/>
</dbReference>
<evidence type="ECO:0000313" key="5">
    <source>
        <dbReference type="Proteomes" id="UP000023435"/>
    </source>
</evidence>
<gene>
    <name evidence="4" type="ORF">AZ78_0052</name>
</gene>
<keyword evidence="2 4" id="KW-0378">Hydrolase</keyword>
<dbReference type="EMBL" id="JAJA02000001">
    <property type="protein sequence ID" value="KWS02508.1"/>
    <property type="molecule type" value="Genomic_DNA"/>
</dbReference>
<dbReference type="RefSeq" id="WP_160329561.1">
    <property type="nucleotide sequence ID" value="NZ_JAJA02000001.1"/>
</dbReference>
<comment type="caution">
    <text evidence="4">The sequence shown here is derived from an EMBL/GenBank/DDBJ whole genome shotgun (WGS) entry which is preliminary data.</text>
</comment>
<reference evidence="4 5" key="1">
    <citation type="journal article" date="2014" name="Genome Announc.">
        <title>Draft Genome Sequence of Lysobacter capsici AZ78, a Bacterium Antagonistic to Plant-Pathogenic Oomycetes.</title>
        <authorList>
            <person name="Puopolo G."/>
            <person name="Sonego P."/>
            <person name="Engelen K."/>
            <person name="Pertot I."/>
        </authorList>
    </citation>
    <scope>NUCLEOTIDE SEQUENCE [LARGE SCALE GENOMIC DNA]</scope>
    <source>
        <strain evidence="4 5">AZ78</strain>
    </source>
</reference>
<keyword evidence="5" id="KW-1185">Reference proteome</keyword>
<dbReference type="PANTHER" id="PTHR35527">
    <property type="entry name" value="CHOLOYLGLYCINE HYDROLASE"/>
    <property type="match status" value="1"/>
</dbReference>
<dbReference type="SUPFAM" id="SSF56235">
    <property type="entry name" value="N-terminal nucleophile aminohydrolases (Ntn hydrolases)"/>
    <property type="match status" value="1"/>
</dbReference>
<dbReference type="EC" id="3.5.1.24" evidence="4"/>